<feature type="compositionally biased region" description="Basic and acidic residues" evidence="2">
    <location>
        <begin position="1059"/>
        <end position="1082"/>
    </location>
</feature>
<name>A0ABM0JX96_APLCA</name>
<evidence type="ECO:0000256" key="1">
    <source>
        <dbReference type="ARBA" id="ARBA00007797"/>
    </source>
</evidence>
<comment type="similarity">
    <text evidence="1">Belongs to the CBF/MAK21 family.</text>
</comment>
<feature type="region of interest" description="Disordered" evidence="2">
    <location>
        <begin position="901"/>
        <end position="1030"/>
    </location>
</feature>
<dbReference type="RefSeq" id="XP_005103707.1">
    <property type="nucleotide sequence ID" value="XM_005103650.3"/>
</dbReference>
<dbReference type="Proteomes" id="UP000694888">
    <property type="component" value="Unplaced"/>
</dbReference>
<dbReference type="InterPro" id="IPR016024">
    <property type="entry name" value="ARM-type_fold"/>
</dbReference>
<dbReference type="InterPro" id="IPR040155">
    <property type="entry name" value="CEBPZ/Mak21-like"/>
</dbReference>
<feature type="compositionally biased region" description="Acidic residues" evidence="2">
    <location>
        <begin position="70"/>
        <end position="80"/>
    </location>
</feature>
<feature type="region of interest" description="Disordered" evidence="2">
    <location>
        <begin position="131"/>
        <end position="185"/>
    </location>
</feature>
<dbReference type="Pfam" id="PF03914">
    <property type="entry name" value="CBF"/>
    <property type="match status" value="1"/>
</dbReference>
<feature type="region of interest" description="Disordered" evidence="2">
    <location>
        <begin position="1053"/>
        <end position="1129"/>
    </location>
</feature>
<proteinExistence type="inferred from homology"/>
<feature type="compositionally biased region" description="Basic residues" evidence="2">
    <location>
        <begin position="1116"/>
        <end position="1129"/>
    </location>
</feature>
<feature type="domain" description="CCAAT-binding factor" evidence="3">
    <location>
        <begin position="547"/>
        <end position="764"/>
    </location>
</feature>
<feature type="compositionally biased region" description="Acidic residues" evidence="2">
    <location>
        <begin position="955"/>
        <end position="996"/>
    </location>
</feature>
<evidence type="ECO:0000313" key="4">
    <source>
        <dbReference type="Proteomes" id="UP000694888"/>
    </source>
</evidence>
<organism evidence="4 5">
    <name type="scientific">Aplysia californica</name>
    <name type="common">California sea hare</name>
    <dbReference type="NCBI Taxonomy" id="6500"/>
    <lineage>
        <taxon>Eukaryota</taxon>
        <taxon>Metazoa</taxon>
        <taxon>Spiralia</taxon>
        <taxon>Lophotrochozoa</taxon>
        <taxon>Mollusca</taxon>
        <taxon>Gastropoda</taxon>
        <taxon>Heterobranchia</taxon>
        <taxon>Euthyneura</taxon>
        <taxon>Tectipleura</taxon>
        <taxon>Aplysiida</taxon>
        <taxon>Aplysioidea</taxon>
        <taxon>Aplysiidae</taxon>
        <taxon>Aplysia</taxon>
    </lineage>
</organism>
<feature type="region of interest" description="Disordered" evidence="2">
    <location>
        <begin position="659"/>
        <end position="721"/>
    </location>
</feature>
<feature type="compositionally biased region" description="Acidic residues" evidence="2">
    <location>
        <begin position="912"/>
        <end position="941"/>
    </location>
</feature>
<feature type="region of interest" description="Disordered" evidence="2">
    <location>
        <begin position="29"/>
        <end position="80"/>
    </location>
</feature>
<accession>A0ABM0JX96</accession>
<keyword evidence="4" id="KW-1185">Reference proteome</keyword>
<feature type="compositionally biased region" description="Gly residues" evidence="2">
    <location>
        <begin position="1105"/>
        <end position="1115"/>
    </location>
</feature>
<dbReference type="InterPro" id="IPR005612">
    <property type="entry name" value="CCAAT-binding_factor"/>
</dbReference>
<feature type="compositionally biased region" description="Acidic residues" evidence="2">
    <location>
        <begin position="659"/>
        <end position="674"/>
    </location>
</feature>
<reference evidence="5" key="1">
    <citation type="submission" date="2025-08" db="UniProtKB">
        <authorList>
            <consortium name="RefSeq"/>
        </authorList>
    </citation>
    <scope>IDENTIFICATION</scope>
</reference>
<protein>
    <submittedName>
        <fullName evidence="5">CCAAT/enhancer-binding protein zeta isoform X1</fullName>
    </submittedName>
</protein>
<evidence type="ECO:0000256" key="2">
    <source>
        <dbReference type="SAM" id="MobiDB-lite"/>
    </source>
</evidence>
<dbReference type="PANTHER" id="PTHR12048">
    <property type="entry name" value="CCAAT-BINDING FACTOR-RELATED"/>
    <property type="match status" value="1"/>
</dbReference>
<dbReference type="GeneID" id="101859185"/>
<evidence type="ECO:0000313" key="5">
    <source>
        <dbReference type="RefSeq" id="XP_005103707.1"/>
    </source>
</evidence>
<feature type="compositionally biased region" description="Polar residues" evidence="2">
    <location>
        <begin position="160"/>
        <end position="176"/>
    </location>
</feature>
<gene>
    <name evidence="5" type="primary">LOC101859185</name>
</gene>
<dbReference type="PANTHER" id="PTHR12048:SF0">
    <property type="entry name" value="CCAAT_ENHANCER-BINDING PROTEIN ZETA"/>
    <property type="match status" value="1"/>
</dbReference>
<dbReference type="SUPFAM" id="SSF48371">
    <property type="entry name" value="ARM repeat"/>
    <property type="match status" value="1"/>
</dbReference>
<feature type="compositionally biased region" description="Polar residues" evidence="2">
    <location>
        <begin position="34"/>
        <end position="45"/>
    </location>
</feature>
<sequence length="1129" mass="126658">MDTNSKKQPWKTFQALVNAPMILNKGKVTLVKNPRNNMASTQPTSHKSKMKPKKNTEKKAKRVKKKMLDSQDEEAVPIDDLMEPKDKVLLQGIDVGSEGDSDMDVVPDGDDIDSAEISSFLDKLGVVKHRPFPAGSEKEKKGAAGSSKANGETEKLPKTPKQNDAASNKKIPTSEKNGMKSPVVKSSASSLKYLQAYKSRKYLLLKTGEMWREEQPSQVTSLPDAKLVSEAEKLAQRLLTDEISLYTKQRESSKRSEAHWLKTVLSSGTLTDKMAALTLLVQESPLHNLGSVDTLGTMSGKKGRRESMMAVDTLRDLFLTGLLPDDRKLRPFEQNPLSELSEITSNNIDQRDKLLLMWHFEALLKKKYAQFIKTLGDLSFDTLQATKEKAVATIHVLLSSKPEQENVLLPMLVNKLGDPAIKSKTMYLLTKLVEEHPNMIQVIVREVKQLLHRANVSSRAQYYAICFLSQLRLNQSRSALASELISIYFYFFQMYLQKGEVDNKMMSALLTGVNRAYVFAKGEKEELSQQMNAVYRIIPQVGFHTGVQALMLLYQVTDSSTSVSDRYYMSLYRKLGDPALKNSSKQAIFMNLLFKSLKRDLVDRRIKAFIKRILQVYSQQPPQVICGVLILLSQILKEKPGLIDFKHIAKGVWEDEDDEEEKFVDLPAPDEEEAVVNGTGETNKENGEEEESKGEADDGQTQQKDKEKQQGPSSWIHRVNYGGKGRSADYDPLNRNPLYCRAETECVWELQQLNRHYHPSVRLYSDMMLRGETIKYDGDPLKDFTLIRFLDRFVYKNPKKNLEQTSNAFKQFKKVRPSGVRAVPVNSEDFLKMEEKDVAEEDKFFHRYFIERARRKKDAGDDGSDAGSVSDTEFDAFLSGFEREADIGDFGDLDLDFASDKKMSKSKKGKEEVEEESEDSDEYDEDDDDEEMDVGDDELAAEFEKEMAGLAAGNDGDDDDDVDSDDDVGFDGFGADEDGIGAGDDDEEFSPDEDDELKMMMMKPSGGKRKRVLDLEPMGSTKKKKKGKGMESLFASAEEFAHLLEEDAELGNVSLGGADDVRNKDKSGVKQLKWEARQERGPQGKKRHAGGGFGGKKGSRKPGFRHGGAGAARGGGKPRQKPGKGRKAR</sequence>
<evidence type="ECO:0000259" key="3">
    <source>
        <dbReference type="Pfam" id="PF03914"/>
    </source>
</evidence>